<protein>
    <submittedName>
        <fullName evidence="1">Uncharacterized protein</fullName>
    </submittedName>
</protein>
<sequence>MPAKPFEPNKSCYVCSETPLLLDVNTKATKLREVIDKI</sequence>
<dbReference type="Gramene" id="AET7Gv21358200.22">
    <property type="protein sequence ID" value="AET7Gv21358200.22"/>
    <property type="gene ID" value="AET7Gv21358200"/>
</dbReference>
<organism evidence="1 2">
    <name type="scientific">Aegilops tauschii subsp. strangulata</name>
    <name type="common">Goatgrass</name>
    <dbReference type="NCBI Taxonomy" id="200361"/>
    <lineage>
        <taxon>Eukaryota</taxon>
        <taxon>Viridiplantae</taxon>
        <taxon>Streptophyta</taxon>
        <taxon>Embryophyta</taxon>
        <taxon>Tracheophyta</taxon>
        <taxon>Spermatophyta</taxon>
        <taxon>Magnoliopsida</taxon>
        <taxon>Liliopsida</taxon>
        <taxon>Poales</taxon>
        <taxon>Poaceae</taxon>
        <taxon>BOP clade</taxon>
        <taxon>Pooideae</taxon>
        <taxon>Triticodae</taxon>
        <taxon>Triticeae</taxon>
        <taxon>Triticinae</taxon>
        <taxon>Aegilops</taxon>
    </lineage>
</organism>
<reference evidence="1" key="4">
    <citation type="submission" date="2019-03" db="UniProtKB">
        <authorList>
            <consortium name="EnsemblPlants"/>
        </authorList>
    </citation>
    <scope>IDENTIFICATION</scope>
</reference>
<accession>A0A453TDS8</accession>
<reference evidence="1" key="5">
    <citation type="journal article" date="2021" name="G3 (Bethesda)">
        <title>Aegilops tauschii genome assembly Aet v5.0 features greater sequence contiguity and improved annotation.</title>
        <authorList>
            <person name="Wang L."/>
            <person name="Zhu T."/>
            <person name="Rodriguez J.C."/>
            <person name="Deal K.R."/>
            <person name="Dubcovsky J."/>
            <person name="McGuire P.E."/>
            <person name="Lux T."/>
            <person name="Spannagl M."/>
            <person name="Mayer K.F.X."/>
            <person name="Baldrich P."/>
            <person name="Meyers B.C."/>
            <person name="Huo N."/>
            <person name="Gu Y.Q."/>
            <person name="Zhou H."/>
            <person name="Devos K.M."/>
            <person name="Bennetzen J.L."/>
            <person name="Unver T."/>
            <person name="Budak H."/>
            <person name="Gulick P.J."/>
            <person name="Galiba G."/>
            <person name="Kalapos B."/>
            <person name="Nelson D.R."/>
            <person name="Li P."/>
            <person name="You F.M."/>
            <person name="Luo M.C."/>
            <person name="Dvorak J."/>
        </authorList>
    </citation>
    <scope>NUCLEOTIDE SEQUENCE [LARGE SCALE GENOMIC DNA]</scope>
    <source>
        <strain evidence="1">cv. AL8/78</strain>
    </source>
</reference>
<evidence type="ECO:0000313" key="2">
    <source>
        <dbReference type="Proteomes" id="UP000015105"/>
    </source>
</evidence>
<name>A0A453TDS8_AEGTS</name>
<dbReference type="AlphaFoldDB" id="A0A453TDS8"/>
<proteinExistence type="predicted"/>
<reference evidence="2" key="2">
    <citation type="journal article" date="2017" name="Nat. Plants">
        <title>The Aegilops tauschii genome reveals multiple impacts of transposons.</title>
        <authorList>
            <person name="Zhao G."/>
            <person name="Zou C."/>
            <person name="Li K."/>
            <person name="Wang K."/>
            <person name="Li T."/>
            <person name="Gao L."/>
            <person name="Zhang X."/>
            <person name="Wang H."/>
            <person name="Yang Z."/>
            <person name="Liu X."/>
            <person name="Jiang W."/>
            <person name="Mao L."/>
            <person name="Kong X."/>
            <person name="Jiao Y."/>
            <person name="Jia J."/>
        </authorList>
    </citation>
    <scope>NUCLEOTIDE SEQUENCE [LARGE SCALE GENOMIC DNA]</scope>
    <source>
        <strain evidence="2">cv. AL8/78</strain>
    </source>
</reference>
<keyword evidence="2" id="KW-1185">Reference proteome</keyword>
<evidence type="ECO:0000313" key="1">
    <source>
        <dbReference type="EnsemblPlants" id="AET7Gv21358200.22"/>
    </source>
</evidence>
<dbReference type="EnsemblPlants" id="AET7Gv21358200.22">
    <property type="protein sequence ID" value="AET7Gv21358200.22"/>
    <property type="gene ID" value="AET7Gv21358200"/>
</dbReference>
<dbReference type="Proteomes" id="UP000015105">
    <property type="component" value="Chromosome 7D"/>
</dbReference>
<reference evidence="2" key="1">
    <citation type="journal article" date="2014" name="Science">
        <title>Ancient hybridizations among the ancestral genomes of bread wheat.</title>
        <authorList>
            <consortium name="International Wheat Genome Sequencing Consortium,"/>
            <person name="Marcussen T."/>
            <person name="Sandve S.R."/>
            <person name="Heier L."/>
            <person name="Spannagl M."/>
            <person name="Pfeifer M."/>
            <person name="Jakobsen K.S."/>
            <person name="Wulff B.B."/>
            <person name="Steuernagel B."/>
            <person name="Mayer K.F."/>
            <person name="Olsen O.A."/>
        </authorList>
    </citation>
    <scope>NUCLEOTIDE SEQUENCE [LARGE SCALE GENOMIC DNA]</scope>
    <source>
        <strain evidence="2">cv. AL8/78</strain>
    </source>
</reference>
<reference evidence="1" key="3">
    <citation type="journal article" date="2017" name="Nature">
        <title>Genome sequence of the progenitor of the wheat D genome Aegilops tauschii.</title>
        <authorList>
            <person name="Luo M.C."/>
            <person name="Gu Y.Q."/>
            <person name="Puiu D."/>
            <person name="Wang H."/>
            <person name="Twardziok S.O."/>
            <person name="Deal K.R."/>
            <person name="Huo N."/>
            <person name="Zhu T."/>
            <person name="Wang L."/>
            <person name="Wang Y."/>
            <person name="McGuire P.E."/>
            <person name="Liu S."/>
            <person name="Long H."/>
            <person name="Ramasamy R.K."/>
            <person name="Rodriguez J.C."/>
            <person name="Van S.L."/>
            <person name="Yuan L."/>
            <person name="Wang Z."/>
            <person name="Xia Z."/>
            <person name="Xiao L."/>
            <person name="Anderson O.D."/>
            <person name="Ouyang S."/>
            <person name="Liang Y."/>
            <person name="Zimin A.V."/>
            <person name="Pertea G."/>
            <person name="Qi P."/>
            <person name="Bennetzen J.L."/>
            <person name="Dai X."/>
            <person name="Dawson M.W."/>
            <person name="Muller H.G."/>
            <person name="Kugler K."/>
            <person name="Rivarola-Duarte L."/>
            <person name="Spannagl M."/>
            <person name="Mayer K.F.X."/>
            <person name="Lu F.H."/>
            <person name="Bevan M.W."/>
            <person name="Leroy P."/>
            <person name="Li P."/>
            <person name="You F.M."/>
            <person name="Sun Q."/>
            <person name="Liu Z."/>
            <person name="Lyons E."/>
            <person name="Wicker T."/>
            <person name="Salzberg S.L."/>
            <person name="Devos K.M."/>
            <person name="Dvorak J."/>
        </authorList>
    </citation>
    <scope>NUCLEOTIDE SEQUENCE [LARGE SCALE GENOMIC DNA]</scope>
    <source>
        <strain evidence="1">cv. AL8/78</strain>
    </source>
</reference>